<dbReference type="PANTHER" id="PTHR42877">
    <property type="entry name" value="L-ORNITHINE N(5)-MONOOXYGENASE-RELATED"/>
    <property type="match status" value="1"/>
</dbReference>
<protein>
    <submittedName>
        <fullName evidence="1">Predicted flavoprotein CzcO associated with the cation diffusion facilitator CzcD</fullName>
    </submittedName>
</protein>
<evidence type="ECO:0000313" key="2">
    <source>
        <dbReference type="Proteomes" id="UP000198960"/>
    </source>
</evidence>
<dbReference type="Pfam" id="PF13738">
    <property type="entry name" value="Pyr_redox_3"/>
    <property type="match status" value="1"/>
</dbReference>
<keyword evidence="2" id="KW-1185">Reference proteome</keyword>
<organism evidence="1 2">
    <name type="scientific">Trujillonella endophytica</name>
    <dbReference type="NCBI Taxonomy" id="673521"/>
    <lineage>
        <taxon>Bacteria</taxon>
        <taxon>Bacillati</taxon>
        <taxon>Actinomycetota</taxon>
        <taxon>Actinomycetes</taxon>
        <taxon>Geodermatophilales</taxon>
        <taxon>Geodermatophilaceae</taxon>
        <taxon>Trujillonella</taxon>
    </lineage>
</organism>
<dbReference type="OrthoDB" id="5168853at2"/>
<reference evidence="2" key="1">
    <citation type="submission" date="2016-10" db="EMBL/GenBank/DDBJ databases">
        <authorList>
            <person name="Varghese N."/>
            <person name="Submissions S."/>
        </authorList>
    </citation>
    <scope>NUCLEOTIDE SEQUENCE [LARGE SCALE GENOMIC DNA]</scope>
    <source>
        <strain evidence="2">DSM 45413</strain>
    </source>
</reference>
<dbReference type="Proteomes" id="UP000198960">
    <property type="component" value="Unassembled WGS sequence"/>
</dbReference>
<dbReference type="EMBL" id="FOEE01000001">
    <property type="protein sequence ID" value="SEO49804.1"/>
    <property type="molecule type" value="Genomic_DNA"/>
</dbReference>
<dbReference type="InterPro" id="IPR051209">
    <property type="entry name" value="FAD-bind_Monooxygenase_sf"/>
</dbReference>
<dbReference type="STRING" id="673521.SAMN05660991_00602"/>
<dbReference type="InterPro" id="IPR036188">
    <property type="entry name" value="FAD/NAD-bd_sf"/>
</dbReference>
<name>A0A1H8Q7A5_9ACTN</name>
<gene>
    <name evidence="1" type="ORF">SAMN05660991_00602</name>
</gene>
<dbReference type="PANTHER" id="PTHR42877:SF4">
    <property type="entry name" value="FAD_NAD(P)-BINDING DOMAIN-CONTAINING PROTEIN-RELATED"/>
    <property type="match status" value="1"/>
</dbReference>
<sequence length="499" mass="53693">MRAGAGVPAAREVSVLVIGAGAAGILMGIGLRERGIEDFVILEKAGSLGGTWRDNVYPGVACDVPAIYYSYSFAPNTSAPMRYATGRELWSYFDSVATDRGLAGHLRYGAEVTSAAWNGTAWEVETASGERWTAGIVVGAVGRLHRPRFPDIPGMADFAGVVRHASQWDPDLDLRGVRLGVIGTGSSSVQIVSAASQQVAHLDLFQRTAQWVYPRANEPVAEAVRAEMLASPEGARKHYAAMEAESLRLGEIAVSGTAEQVEARNQVIRDALAAVRDPVLRAKLTPDYDIGCKRLVISGTFYDAVQRPNVDVVTDGILRFEREGIRTTDGVLHPLDVVVLATGFHADNYLRPMRVRGAGGVDLEELWADVFLTYKSVAVPHLPNFFLINGPFSPGGSLNIIAVIENHAAFVLQLVDRVLAERVAIAPDAGSSAAFVDRMRDRAKGTVWYTGGCTSWYLDRDGVPLVAPMTLSELRAEMAEPVWADFDVRPLAGSCSAAS</sequence>
<accession>A0A1H8Q7A5</accession>
<proteinExistence type="predicted"/>
<evidence type="ECO:0000313" key="1">
    <source>
        <dbReference type="EMBL" id="SEO49804.1"/>
    </source>
</evidence>
<dbReference type="Gene3D" id="3.50.50.60">
    <property type="entry name" value="FAD/NAD(P)-binding domain"/>
    <property type="match status" value="2"/>
</dbReference>
<dbReference type="SUPFAM" id="SSF51905">
    <property type="entry name" value="FAD/NAD(P)-binding domain"/>
    <property type="match status" value="2"/>
</dbReference>
<dbReference type="AlphaFoldDB" id="A0A1H8Q7A5"/>